<comment type="caution">
    <text evidence="3">The sequence shown here is derived from an EMBL/GenBank/DDBJ whole genome shotgun (WGS) entry which is preliminary data.</text>
</comment>
<accession>A0A7J7NWL3</accession>
<dbReference type="PANTHER" id="PTHR46033">
    <property type="entry name" value="PROTEIN MAIN-LIKE 2"/>
    <property type="match status" value="1"/>
</dbReference>
<dbReference type="Pfam" id="PF10536">
    <property type="entry name" value="PMD"/>
    <property type="match status" value="1"/>
</dbReference>
<sequence length="452" mass="51109">MPQLTESGFDACARHIHYGVQSVEGYCHTPPVRDTVVNIFGQFMDIRLGNSDNRLIQALTEHWWPTTHTFLFLCAEIGVTPLDFTMLTSLSIGRYPTQVPYDDTWSILSNARQLLPNINFSHIKSGNVSIAHLRTYLTVEANRGDDITIAHPFIIFMMGHLWFQTANDTVPLGYLATVNDLDSAAQYGWGSAIPASLYHGLDTAATTGGAITGFVQLLPYWFYEYCGVGHLIVKEEVKYPAYLHLKAWNRGNRRKTNDQAANLFIIGRFHIDHRTIETITKEPWFDSAVSETKDVLNAKLLSRKRILLQVPNGNCEYYLGDKCWRQVTDEERIPLDPPLSMSPHFSPAALHEMRWPGSLTVSKSAWDAERLQKVEDELAIARRQIDSIDHQLYAHDLQLRRGRDVRVVPLPPRGGAKTRQRGSGPRTRGVVRATGGGILEMILSRYRCFGCF</sequence>
<dbReference type="PANTHER" id="PTHR46033:SF8">
    <property type="entry name" value="PROTEIN MAINTENANCE OF MERISTEMS-LIKE"/>
    <property type="match status" value="1"/>
</dbReference>
<protein>
    <recommendedName>
        <fullName evidence="2">Aminotransferase-like plant mobile domain-containing protein</fullName>
    </recommendedName>
</protein>
<dbReference type="OrthoDB" id="1734556at2759"/>
<dbReference type="GO" id="GO:0010073">
    <property type="term" value="P:meristem maintenance"/>
    <property type="evidence" value="ECO:0007669"/>
    <property type="project" value="InterPro"/>
</dbReference>
<name>A0A7J7NWL3_9MAGN</name>
<evidence type="ECO:0000259" key="2">
    <source>
        <dbReference type="Pfam" id="PF10536"/>
    </source>
</evidence>
<dbReference type="EMBL" id="JACGCM010000506">
    <property type="protein sequence ID" value="KAF6171334.1"/>
    <property type="molecule type" value="Genomic_DNA"/>
</dbReference>
<dbReference type="Proteomes" id="UP000541444">
    <property type="component" value="Unassembled WGS sequence"/>
</dbReference>
<gene>
    <name evidence="3" type="ORF">GIB67_020401</name>
</gene>
<organism evidence="3 4">
    <name type="scientific">Kingdonia uniflora</name>
    <dbReference type="NCBI Taxonomy" id="39325"/>
    <lineage>
        <taxon>Eukaryota</taxon>
        <taxon>Viridiplantae</taxon>
        <taxon>Streptophyta</taxon>
        <taxon>Embryophyta</taxon>
        <taxon>Tracheophyta</taxon>
        <taxon>Spermatophyta</taxon>
        <taxon>Magnoliopsida</taxon>
        <taxon>Ranunculales</taxon>
        <taxon>Circaeasteraceae</taxon>
        <taxon>Kingdonia</taxon>
    </lineage>
</organism>
<keyword evidence="4" id="KW-1185">Reference proteome</keyword>
<dbReference type="InterPro" id="IPR019557">
    <property type="entry name" value="AminoTfrase-like_pln_mobile"/>
</dbReference>
<dbReference type="InterPro" id="IPR044824">
    <property type="entry name" value="MAIN-like"/>
</dbReference>
<evidence type="ECO:0000313" key="4">
    <source>
        <dbReference type="Proteomes" id="UP000541444"/>
    </source>
</evidence>
<evidence type="ECO:0000256" key="1">
    <source>
        <dbReference type="SAM" id="MobiDB-lite"/>
    </source>
</evidence>
<evidence type="ECO:0000313" key="3">
    <source>
        <dbReference type="EMBL" id="KAF6171334.1"/>
    </source>
</evidence>
<dbReference type="AlphaFoldDB" id="A0A7J7NWL3"/>
<feature type="domain" description="Aminotransferase-like plant mobile" evidence="2">
    <location>
        <begin position="51"/>
        <end position="334"/>
    </location>
</feature>
<reference evidence="3 4" key="1">
    <citation type="journal article" date="2020" name="IScience">
        <title>Genome Sequencing of the Endangered Kingdonia uniflora (Circaeasteraceae, Ranunculales) Reveals Potential Mechanisms of Evolutionary Specialization.</title>
        <authorList>
            <person name="Sun Y."/>
            <person name="Deng T."/>
            <person name="Zhang A."/>
            <person name="Moore M.J."/>
            <person name="Landis J.B."/>
            <person name="Lin N."/>
            <person name="Zhang H."/>
            <person name="Zhang X."/>
            <person name="Huang J."/>
            <person name="Zhang X."/>
            <person name="Sun H."/>
            <person name="Wang H."/>
        </authorList>
    </citation>
    <scope>NUCLEOTIDE SEQUENCE [LARGE SCALE GENOMIC DNA]</scope>
    <source>
        <strain evidence="3">TB1705</strain>
        <tissue evidence="3">Leaf</tissue>
    </source>
</reference>
<proteinExistence type="predicted"/>
<feature type="region of interest" description="Disordered" evidence="1">
    <location>
        <begin position="410"/>
        <end position="429"/>
    </location>
</feature>